<accession>A0A640KLN0</accession>
<reference evidence="2" key="1">
    <citation type="submission" date="2019-11" db="EMBL/GenBank/DDBJ databases">
        <title>Leishmania tarentolae CDS.</title>
        <authorList>
            <person name="Goto Y."/>
            <person name="Yamagishi J."/>
        </authorList>
    </citation>
    <scope>NUCLEOTIDE SEQUENCE [LARGE SCALE GENOMIC DNA]</scope>
    <source>
        <strain evidence="2">Parrot Tar II</strain>
    </source>
</reference>
<feature type="transmembrane region" description="Helical" evidence="1">
    <location>
        <begin position="427"/>
        <end position="449"/>
    </location>
</feature>
<sequence length="450" mass="50076">MRVTFFPFTPFSLLHTHTHTHTCSLWALHHHVHLHLFYGCRGGLDCRLVGVQRRRYLHRGVDEHHGVCDYTLCVCVWLILLSTCPVPCFARFSLSLTRTLYIFDFRVPYRSCVFAGMSSSLESPLRTLFGALQKKYPQYHDHLAKAHKTAHRASEALDKASPYFAKAVSYASVAKEQSTKLNLDEFGPMLLGLALCFFGGSYTMLIAVVETVHLLCWEDLKYSFQVLYHNYELVAEQNRKDHCVDANDNNARDAQEMRDTELLSRKAALFLKSVDIEAAQVAARTIGAAAMSSIAALRVKLARSLALGGSLASMALTYIPLEATLKDALPTEHKKWSGAIAKTVANIMAMTLASMMSRVIVMLHCCIRGAHMFVQHAVSVAKGHALLEDDMTLESPKAKALVAMIAAMGLLWQVTHTDANPFPINVFLLPFTVAEYMLLFVVNGLLFAAP</sequence>
<feature type="transmembrane region" description="Helical" evidence="1">
    <location>
        <begin position="339"/>
        <end position="361"/>
    </location>
</feature>
<feature type="transmembrane region" description="Helical" evidence="1">
    <location>
        <begin position="301"/>
        <end position="319"/>
    </location>
</feature>
<evidence type="ECO:0000313" key="3">
    <source>
        <dbReference type="Proteomes" id="UP000419144"/>
    </source>
</evidence>
<keyword evidence="1" id="KW-0472">Membrane</keyword>
<dbReference type="VEuPathDB" id="TriTrypDB:LtaPh_2111100"/>
<comment type="caution">
    <text evidence="2">The sequence shown here is derived from an EMBL/GenBank/DDBJ whole genome shotgun (WGS) entry which is preliminary data.</text>
</comment>
<protein>
    <submittedName>
        <fullName evidence="2">Uncharacterized protein</fullName>
    </submittedName>
</protein>
<dbReference type="OrthoDB" id="427138at2759"/>
<evidence type="ECO:0000313" key="2">
    <source>
        <dbReference type="EMBL" id="GET88349.1"/>
    </source>
</evidence>
<feature type="transmembrane region" description="Helical" evidence="1">
    <location>
        <begin position="189"/>
        <end position="215"/>
    </location>
</feature>
<keyword evidence="3" id="KW-1185">Reference proteome</keyword>
<proteinExistence type="predicted"/>
<feature type="transmembrane region" description="Helical" evidence="1">
    <location>
        <begin position="398"/>
        <end position="415"/>
    </location>
</feature>
<keyword evidence="1" id="KW-0812">Transmembrane</keyword>
<evidence type="ECO:0000256" key="1">
    <source>
        <dbReference type="SAM" id="Phobius"/>
    </source>
</evidence>
<organism evidence="2 3">
    <name type="scientific">Leishmania tarentolae</name>
    <name type="common">Sauroleishmania tarentolae</name>
    <dbReference type="NCBI Taxonomy" id="5689"/>
    <lineage>
        <taxon>Eukaryota</taxon>
        <taxon>Discoba</taxon>
        <taxon>Euglenozoa</taxon>
        <taxon>Kinetoplastea</taxon>
        <taxon>Metakinetoplastina</taxon>
        <taxon>Trypanosomatida</taxon>
        <taxon>Trypanosomatidae</taxon>
        <taxon>Leishmaniinae</taxon>
        <taxon>Leishmania</taxon>
        <taxon>lizard Leishmania</taxon>
    </lineage>
</organism>
<dbReference type="AlphaFoldDB" id="A0A640KLN0"/>
<name>A0A640KLN0_LEITA</name>
<gene>
    <name evidence="2" type="ORF">LtaPh_2111100</name>
</gene>
<dbReference type="Proteomes" id="UP000419144">
    <property type="component" value="Unassembled WGS sequence"/>
</dbReference>
<keyword evidence="1" id="KW-1133">Transmembrane helix</keyword>
<dbReference type="EMBL" id="BLBS01000026">
    <property type="protein sequence ID" value="GET88349.1"/>
    <property type="molecule type" value="Genomic_DNA"/>
</dbReference>